<evidence type="ECO:0000313" key="5">
    <source>
        <dbReference type="Proteomes" id="UP000826616"/>
    </source>
</evidence>
<protein>
    <submittedName>
        <fullName evidence="3">Uncharacterized protein</fullName>
    </submittedName>
</protein>
<keyword evidence="5" id="KW-1185">Reference proteome</keyword>
<reference evidence="3 4" key="1">
    <citation type="submission" date="2016-10" db="EMBL/GenBank/DDBJ databases">
        <authorList>
            <person name="de Groot N.N."/>
        </authorList>
    </citation>
    <scope>NUCLEOTIDE SEQUENCE [LARGE SCALE GENOMIC DNA]</scope>
    <source>
        <strain evidence="3 4">L 420-91</strain>
    </source>
</reference>
<evidence type="ECO:0000313" key="3">
    <source>
        <dbReference type="EMBL" id="SDG89423.1"/>
    </source>
</evidence>
<dbReference type="AlphaFoldDB" id="A0A1G7XZ94"/>
<sequence length="52" mass="6122">MTDENKRQAMERVHPRSHPSRLDQFGRDGQIPITGQEPPRFISMTEAEREEE</sequence>
<gene>
    <name evidence="2" type="ORF">K3F53_09985</name>
    <name evidence="3" type="ORF">SAMN04489735_100530</name>
</gene>
<proteinExistence type="predicted"/>
<dbReference type="Proteomes" id="UP000826616">
    <property type="component" value="Chromosome"/>
</dbReference>
<reference evidence="2 5" key="2">
    <citation type="submission" date="2021-08" db="EMBL/GenBank/DDBJ databases">
        <title>Complete genome sequence of the strain Aneurinibacillus thermoaerophilus CCM 8960.</title>
        <authorList>
            <person name="Musilova J."/>
            <person name="Kourilova X."/>
            <person name="Pernicova I."/>
            <person name="Bezdicek M."/>
            <person name="Lengerova M."/>
            <person name="Obruca S."/>
            <person name="Sedlar K."/>
        </authorList>
    </citation>
    <scope>NUCLEOTIDE SEQUENCE [LARGE SCALE GENOMIC DNA]</scope>
    <source>
        <strain evidence="2 5">CCM 8960</strain>
    </source>
</reference>
<feature type="region of interest" description="Disordered" evidence="1">
    <location>
        <begin position="1"/>
        <end position="52"/>
    </location>
</feature>
<dbReference type="EMBL" id="FNDE01000005">
    <property type="protein sequence ID" value="SDG89423.1"/>
    <property type="molecule type" value="Genomic_DNA"/>
</dbReference>
<dbReference type="GeneID" id="97141697"/>
<feature type="compositionally biased region" description="Basic and acidic residues" evidence="1">
    <location>
        <begin position="1"/>
        <end position="26"/>
    </location>
</feature>
<evidence type="ECO:0000256" key="1">
    <source>
        <dbReference type="SAM" id="MobiDB-lite"/>
    </source>
</evidence>
<name>A0A1G7XZ94_ANETH</name>
<dbReference type="Proteomes" id="UP000198956">
    <property type="component" value="Unassembled WGS sequence"/>
</dbReference>
<evidence type="ECO:0000313" key="2">
    <source>
        <dbReference type="EMBL" id="QYY41284.1"/>
    </source>
</evidence>
<dbReference type="RefSeq" id="WP_156424030.1">
    <property type="nucleotide sequence ID" value="NZ_CP080764.1"/>
</dbReference>
<organism evidence="3 4">
    <name type="scientific">Aneurinibacillus thermoaerophilus</name>
    <dbReference type="NCBI Taxonomy" id="143495"/>
    <lineage>
        <taxon>Bacteria</taxon>
        <taxon>Bacillati</taxon>
        <taxon>Bacillota</taxon>
        <taxon>Bacilli</taxon>
        <taxon>Bacillales</taxon>
        <taxon>Paenibacillaceae</taxon>
        <taxon>Aneurinibacillus group</taxon>
        <taxon>Aneurinibacillus</taxon>
    </lineage>
</organism>
<dbReference type="EMBL" id="CP080764">
    <property type="protein sequence ID" value="QYY41284.1"/>
    <property type="molecule type" value="Genomic_DNA"/>
</dbReference>
<evidence type="ECO:0000313" key="4">
    <source>
        <dbReference type="Proteomes" id="UP000198956"/>
    </source>
</evidence>
<accession>A0A1G7XZ94</accession>